<protein>
    <submittedName>
        <fullName evidence="2">Uncharacterized protein</fullName>
    </submittedName>
</protein>
<organism evidence="2">
    <name type="scientific">Timema monikensis</name>
    <dbReference type="NCBI Taxonomy" id="170555"/>
    <lineage>
        <taxon>Eukaryota</taxon>
        <taxon>Metazoa</taxon>
        <taxon>Ecdysozoa</taxon>
        <taxon>Arthropoda</taxon>
        <taxon>Hexapoda</taxon>
        <taxon>Insecta</taxon>
        <taxon>Pterygota</taxon>
        <taxon>Neoptera</taxon>
        <taxon>Polyneoptera</taxon>
        <taxon>Phasmatodea</taxon>
        <taxon>Timematodea</taxon>
        <taxon>Timematoidea</taxon>
        <taxon>Timematidae</taxon>
        <taxon>Timema</taxon>
    </lineage>
</organism>
<sequence>MNFEALENCLNSDYWDQNGLDACLGAGPEGSRQHDDDLQTPPLSVSSECGHPHPEISDLEVHYVPGHLIEVVNALPPAPFSRPLAPILVSGYVSNNLLDVYDGMYVIDGLIFQMEGGKSSSILPPPLGVSPHYSTAGAPPPSQGDSNRAQAAVGQTGSTVLPQPMVKAPVGPSSAPQSEFSGPVNQLY</sequence>
<evidence type="ECO:0000313" key="2">
    <source>
        <dbReference type="EMBL" id="CAD7435825.1"/>
    </source>
</evidence>
<accession>A0A7R9EL67</accession>
<feature type="region of interest" description="Disordered" evidence="1">
    <location>
        <begin position="26"/>
        <end position="51"/>
    </location>
</feature>
<reference evidence="2" key="1">
    <citation type="submission" date="2020-11" db="EMBL/GenBank/DDBJ databases">
        <authorList>
            <person name="Tran Van P."/>
        </authorList>
    </citation>
    <scope>NUCLEOTIDE SEQUENCE</scope>
</reference>
<name>A0A7R9EL67_9NEOP</name>
<gene>
    <name evidence="2" type="ORF">TMSB3V08_LOCUS12471</name>
</gene>
<dbReference type="EMBL" id="OB803391">
    <property type="protein sequence ID" value="CAD7435825.1"/>
    <property type="molecule type" value="Genomic_DNA"/>
</dbReference>
<feature type="region of interest" description="Disordered" evidence="1">
    <location>
        <begin position="123"/>
        <end position="188"/>
    </location>
</feature>
<proteinExistence type="predicted"/>
<evidence type="ECO:0000256" key="1">
    <source>
        <dbReference type="SAM" id="MobiDB-lite"/>
    </source>
</evidence>
<dbReference type="AlphaFoldDB" id="A0A7R9EL67"/>
<feature type="compositionally biased region" description="Polar residues" evidence="1">
    <location>
        <begin position="143"/>
        <end position="161"/>
    </location>
</feature>
<feature type="compositionally biased region" description="Polar residues" evidence="1">
    <location>
        <begin position="174"/>
        <end position="188"/>
    </location>
</feature>